<evidence type="ECO:0000313" key="2">
    <source>
        <dbReference type="Proteomes" id="UP001530293"/>
    </source>
</evidence>
<dbReference type="Pfam" id="PF09826">
    <property type="entry name" value="Beta_propel"/>
    <property type="match status" value="1"/>
</dbReference>
<name>A0ABD3MFN5_9STRA</name>
<dbReference type="Proteomes" id="UP001530293">
    <property type="component" value="Unassembled WGS sequence"/>
</dbReference>
<protein>
    <submittedName>
        <fullName evidence="1">Uncharacterized protein</fullName>
    </submittedName>
</protein>
<evidence type="ECO:0000313" key="1">
    <source>
        <dbReference type="EMBL" id="KAL3761459.1"/>
    </source>
</evidence>
<reference evidence="1 2" key="1">
    <citation type="submission" date="2024-10" db="EMBL/GenBank/DDBJ databases">
        <title>Updated reference genomes for cyclostephanoid diatoms.</title>
        <authorList>
            <person name="Roberts W.R."/>
            <person name="Alverson A.J."/>
        </authorList>
    </citation>
    <scope>NUCLEOTIDE SEQUENCE [LARGE SCALE GENOMIC DNA]</scope>
    <source>
        <strain evidence="1 2">AJA232-27</strain>
    </source>
</reference>
<proteinExistence type="predicted"/>
<comment type="caution">
    <text evidence="1">The sequence shown here is derived from an EMBL/GenBank/DDBJ whole genome shotgun (WGS) entry which is preliminary data.</text>
</comment>
<gene>
    <name evidence="1" type="ORF">ACHAWU_007418</name>
</gene>
<organism evidence="1 2">
    <name type="scientific">Discostella pseudostelligera</name>
    <dbReference type="NCBI Taxonomy" id="259834"/>
    <lineage>
        <taxon>Eukaryota</taxon>
        <taxon>Sar</taxon>
        <taxon>Stramenopiles</taxon>
        <taxon>Ochrophyta</taxon>
        <taxon>Bacillariophyta</taxon>
        <taxon>Coscinodiscophyceae</taxon>
        <taxon>Thalassiosirophycidae</taxon>
        <taxon>Stephanodiscales</taxon>
        <taxon>Stephanodiscaceae</taxon>
        <taxon>Discostella</taxon>
    </lineage>
</organism>
<dbReference type="InterPro" id="IPR019198">
    <property type="entry name" value="Beta_propeller_containing"/>
</dbReference>
<dbReference type="AlphaFoldDB" id="A0ABD3MFN5"/>
<accession>A0ABD3MFN5</accession>
<dbReference type="EMBL" id="JALLBG020000150">
    <property type="protein sequence ID" value="KAL3761459.1"/>
    <property type="molecule type" value="Genomic_DNA"/>
</dbReference>
<keyword evidence="2" id="KW-1185">Reference proteome</keyword>
<sequence>MYRSCNDLVEDLRNALNIVTNTTIAYEVEYAAIGLTSSTKFDVLELTIRIYDVSSIPSDGSSLRLIATSEKPIKASYNTALSNNGTVILAVSSSINTYTLTEDLLRFHPQYCGLSSTEYTKLATDVASNLTETFIENMLEELQVELDDGTCDNIVQISALKSGDASIVNTFVQLITFNMSSDFVDGSIVTNAAGSFSPGLPYVHAAKDFVALLSSGSQYNFTASKWFDSTFILGFDISGGGGGSDNDGTMLAPRPFCFAEISGATNADQWSADLYDGHLRVFTGDYVFNETHSSQTYKISVLKVPPPMSDAGTNMVVTGQISLDFTPPYDMTLFVRFDRNWGYFATSDGPPVSVYDLSDPSDPKMICELETSGDFTYLEAINIDGVPHLLGVGDTSSSSESGFKIIVFDMSDPTKPQQKISYVEKGAYSDSGYEISHVLSEDISSTCNTSAIMPARSFVFESKLTTILSHSVIVTDLETGANLWTYNLEDRSNSINCLNYDEV</sequence>